<evidence type="ECO:0000256" key="4">
    <source>
        <dbReference type="ARBA" id="ARBA00022692"/>
    </source>
</evidence>
<dbReference type="GO" id="GO:0005886">
    <property type="term" value="C:plasma membrane"/>
    <property type="evidence" value="ECO:0007669"/>
    <property type="project" value="TreeGrafter"/>
</dbReference>
<evidence type="ECO:0000256" key="7">
    <source>
        <dbReference type="ARBA" id="ARBA00023136"/>
    </source>
</evidence>
<dbReference type="InterPro" id="IPR001499">
    <property type="entry name" value="GPCR_STE3"/>
</dbReference>
<feature type="transmembrane region" description="Helical" evidence="10">
    <location>
        <begin position="70"/>
        <end position="90"/>
    </location>
</feature>
<reference evidence="11 12" key="1">
    <citation type="journal article" date="2018" name="Sci. Rep.">
        <title>Genome sequence of the cauliflower mushroom Sparassis crispa (Hanabiratake) and its association with beneficial usage.</title>
        <authorList>
            <person name="Kiyama R."/>
            <person name="Furutani Y."/>
            <person name="Kawaguchi K."/>
            <person name="Nakanishi T."/>
        </authorList>
    </citation>
    <scope>NUCLEOTIDE SEQUENCE [LARGE SCALE GENOMIC DNA]</scope>
</reference>
<feature type="transmembrane region" description="Helical" evidence="10">
    <location>
        <begin position="38"/>
        <end position="58"/>
    </location>
</feature>
<evidence type="ECO:0000256" key="1">
    <source>
        <dbReference type="ARBA" id="ARBA00004141"/>
    </source>
</evidence>
<evidence type="ECO:0000313" key="11">
    <source>
        <dbReference type="EMBL" id="GBE87045.1"/>
    </source>
</evidence>
<evidence type="ECO:0000256" key="6">
    <source>
        <dbReference type="ARBA" id="ARBA00023040"/>
    </source>
</evidence>
<feature type="transmembrane region" description="Helical" evidence="10">
    <location>
        <begin position="267"/>
        <end position="291"/>
    </location>
</feature>
<keyword evidence="9" id="KW-0807">Transducer</keyword>
<dbReference type="AlphaFoldDB" id="A0A401GXU1"/>
<evidence type="ECO:0000256" key="8">
    <source>
        <dbReference type="ARBA" id="ARBA00023170"/>
    </source>
</evidence>
<dbReference type="EMBL" id="BFAD01000010">
    <property type="protein sequence ID" value="GBE87045.1"/>
    <property type="molecule type" value="Genomic_DNA"/>
</dbReference>
<keyword evidence="4 10" id="KW-0812">Transmembrane</keyword>
<dbReference type="PANTHER" id="PTHR28097">
    <property type="entry name" value="PHEROMONE A FACTOR RECEPTOR"/>
    <property type="match status" value="1"/>
</dbReference>
<keyword evidence="7 10" id="KW-0472">Membrane</keyword>
<comment type="subcellular location">
    <subcellularLocation>
        <location evidence="1">Membrane</location>
        <topology evidence="1">Multi-pass membrane protein</topology>
    </subcellularLocation>
</comment>
<dbReference type="GO" id="GO:0000750">
    <property type="term" value="P:pheromone-dependent signal transduction involved in conjugation with cellular fusion"/>
    <property type="evidence" value="ECO:0007669"/>
    <property type="project" value="TreeGrafter"/>
</dbReference>
<name>A0A401GXU1_9APHY</name>
<dbReference type="FunCoup" id="A0A401GXU1">
    <property type="interactions" value="89"/>
</dbReference>
<keyword evidence="8 11" id="KW-0675">Receptor</keyword>
<dbReference type="GeneID" id="38783962"/>
<dbReference type="Proteomes" id="UP000287166">
    <property type="component" value="Unassembled WGS sequence"/>
</dbReference>
<keyword evidence="6" id="KW-0297">G-protein coupled receptor</keyword>
<comment type="similarity">
    <text evidence="2">Belongs to the G-protein coupled receptor 4 family.</text>
</comment>
<feature type="transmembrane region" description="Helical" evidence="10">
    <location>
        <begin position="111"/>
        <end position="134"/>
    </location>
</feature>
<proteinExistence type="inferred from homology"/>
<keyword evidence="12" id="KW-1185">Reference proteome</keyword>
<protein>
    <submittedName>
        <fullName evidence="11">Pheromone B alpha 3 receptor</fullName>
    </submittedName>
</protein>
<keyword evidence="3" id="KW-0589">Pheromone response</keyword>
<dbReference type="PANTHER" id="PTHR28097:SF1">
    <property type="entry name" value="PHEROMONE A FACTOR RECEPTOR"/>
    <property type="match status" value="1"/>
</dbReference>
<feature type="transmembrane region" description="Helical" evidence="10">
    <location>
        <begin position="6"/>
        <end position="26"/>
    </location>
</feature>
<gene>
    <name evidence="11" type="ORF">SCP_1002920</name>
</gene>
<dbReference type="GO" id="GO:0004934">
    <property type="term" value="F:mating-type alpha-factor pheromone receptor activity"/>
    <property type="evidence" value="ECO:0007669"/>
    <property type="project" value="InterPro"/>
</dbReference>
<organism evidence="11 12">
    <name type="scientific">Sparassis crispa</name>
    <dbReference type="NCBI Taxonomy" id="139825"/>
    <lineage>
        <taxon>Eukaryota</taxon>
        <taxon>Fungi</taxon>
        <taxon>Dikarya</taxon>
        <taxon>Basidiomycota</taxon>
        <taxon>Agaricomycotina</taxon>
        <taxon>Agaricomycetes</taxon>
        <taxon>Polyporales</taxon>
        <taxon>Sparassidaceae</taxon>
        <taxon>Sparassis</taxon>
    </lineage>
</organism>
<dbReference type="CDD" id="cd14966">
    <property type="entry name" value="7tmD_STE3"/>
    <property type="match status" value="1"/>
</dbReference>
<dbReference type="PRINTS" id="PR00899">
    <property type="entry name" value="GPCRSTE3"/>
</dbReference>
<dbReference type="OrthoDB" id="2874149at2759"/>
<feature type="transmembrane region" description="Helical" evidence="10">
    <location>
        <begin position="206"/>
        <end position="229"/>
    </location>
</feature>
<feature type="transmembrane region" description="Helical" evidence="10">
    <location>
        <begin position="163"/>
        <end position="185"/>
    </location>
</feature>
<evidence type="ECO:0000256" key="9">
    <source>
        <dbReference type="ARBA" id="ARBA00023224"/>
    </source>
</evidence>
<accession>A0A401GXU1</accession>
<dbReference type="InParanoid" id="A0A401GXU1"/>
<evidence type="ECO:0000313" key="12">
    <source>
        <dbReference type="Proteomes" id="UP000287166"/>
    </source>
</evidence>
<keyword evidence="5 10" id="KW-1133">Transmembrane helix</keyword>
<comment type="caution">
    <text evidence="11">The sequence shown here is derived from an EMBL/GenBank/DDBJ whole genome shotgun (WGS) entry which is preliminary data.</text>
</comment>
<evidence type="ECO:0000256" key="2">
    <source>
        <dbReference type="ARBA" id="ARBA00011085"/>
    </source>
</evidence>
<evidence type="ECO:0000256" key="3">
    <source>
        <dbReference type="ARBA" id="ARBA00022507"/>
    </source>
</evidence>
<dbReference type="PRINTS" id="PR00901">
    <property type="entry name" value="PHEROMONEBAR"/>
</dbReference>
<dbReference type="Pfam" id="PF02076">
    <property type="entry name" value="STE3"/>
    <property type="match status" value="1"/>
</dbReference>
<dbReference type="RefSeq" id="XP_027617958.1">
    <property type="nucleotide sequence ID" value="XM_027762157.1"/>
</dbReference>
<evidence type="ECO:0000256" key="5">
    <source>
        <dbReference type="ARBA" id="ARBA00022989"/>
    </source>
</evidence>
<evidence type="ECO:0000256" key="10">
    <source>
        <dbReference type="SAM" id="Phobius"/>
    </source>
</evidence>
<dbReference type="InterPro" id="IPR000481">
    <property type="entry name" value="GPCR_Pheromne_B_alpha_rcpt"/>
</dbReference>
<sequence length="404" mass="45123">MSAPTYPLFPVFALLGFVLALIPLPWHLEAYNTATCYFIAWSSLACLNQFINSVVWANTSLNIAPIWCDISTRIITGAAVGLPAASLCINRRLYMIARLRATTVTRAEKRRAVLIDSLICVLFPIVCMVLEFIVQGHRFNIYEEIGCSPATYNTLLAYFLVNWWPVVIGLVSAVYCVLSLRAFAIRRAQFREFLTSNHSSLSFGRYFRLMALATTELLLTVPISSYLIYLNATTEPLEPWVSWSYVHYDFSRVEEMPAIIWRMNHEAVVALTIGQWLNPISAFIFFGYFGLASEARRHYKLAFCFISRCLRLPCGGFRGAAIRPIDVKFAAPSKVVSFDALPAYSASSRVSSRLWDSSISTGEAKVDVVPNSTPNSAFVSENAPYCSLRPSPASTLPHSTHDTS</sequence>